<evidence type="ECO:0000256" key="3">
    <source>
        <dbReference type="ARBA" id="ARBA00022448"/>
    </source>
</evidence>
<dbReference type="OMA" id="YKMSVPK"/>
<dbReference type="Pfam" id="PF00153">
    <property type="entry name" value="Mito_carr"/>
    <property type="match status" value="3"/>
</dbReference>
<feature type="repeat" description="Solcar" evidence="10">
    <location>
        <begin position="176"/>
        <end position="264"/>
    </location>
</feature>
<dbReference type="Gene3D" id="1.50.40.10">
    <property type="entry name" value="Mitochondrial carrier domain"/>
    <property type="match status" value="1"/>
</dbReference>
<dbReference type="OrthoDB" id="270584at2759"/>
<dbReference type="SUPFAM" id="SSF103506">
    <property type="entry name" value="Mitochondrial carrier"/>
    <property type="match status" value="1"/>
</dbReference>
<dbReference type="EMBL" id="DF237295">
    <property type="protein sequence ID" value="GAQ87339.1"/>
    <property type="molecule type" value="Genomic_DNA"/>
</dbReference>
<comment type="similarity">
    <text evidence="2 11">Belongs to the mitochondrial carrier (TC 2.A.29) family.</text>
</comment>
<feature type="repeat" description="Solcar" evidence="10">
    <location>
        <begin position="73"/>
        <end position="160"/>
    </location>
</feature>
<keyword evidence="4 10" id="KW-0812">Transmembrane</keyword>
<keyword evidence="6" id="KW-0999">Mitochondrion inner membrane</keyword>
<keyword evidence="3 11" id="KW-0813">Transport</keyword>
<keyword evidence="9 10" id="KW-0472">Membrane</keyword>
<keyword evidence="8" id="KW-0496">Mitochondrion</keyword>
<keyword evidence="5" id="KW-0677">Repeat</keyword>
<evidence type="ECO:0000256" key="12">
    <source>
        <dbReference type="SAM" id="MobiDB-lite"/>
    </source>
</evidence>
<name>A0A1Y1ID22_KLENI</name>
<evidence type="ECO:0000256" key="11">
    <source>
        <dbReference type="RuleBase" id="RU000488"/>
    </source>
</evidence>
<feature type="repeat" description="Solcar" evidence="10">
    <location>
        <begin position="276"/>
        <end position="376"/>
    </location>
</feature>
<evidence type="ECO:0000256" key="10">
    <source>
        <dbReference type="PROSITE-ProRule" id="PRU00282"/>
    </source>
</evidence>
<keyword evidence="7" id="KW-1133">Transmembrane helix</keyword>
<dbReference type="STRING" id="105231.A0A1Y1ID22"/>
<proteinExistence type="inferred from homology"/>
<comment type="subcellular location">
    <subcellularLocation>
        <location evidence="1">Mitochondrion inner membrane</location>
        <topology evidence="1">Multi-pass membrane protein</topology>
    </subcellularLocation>
</comment>
<accession>A0A1Y1ID22</accession>
<evidence type="ECO:0000256" key="1">
    <source>
        <dbReference type="ARBA" id="ARBA00004448"/>
    </source>
</evidence>
<organism evidence="13 14">
    <name type="scientific">Klebsormidium nitens</name>
    <name type="common">Green alga</name>
    <name type="synonym">Ulothrix nitens</name>
    <dbReference type="NCBI Taxonomy" id="105231"/>
    <lineage>
        <taxon>Eukaryota</taxon>
        <taxon>Viridiplantae</taxon>
        <taxon>Streptophyta</taxon>
        <taxon>Klebsormidiophyceae</taxon>
        <taxon>Klebsormidiales</taxon>
        <taxon>Klebsormidiaceae</taxon>
        <taxon>Klebsormidium</taxon>
    </lineage>
</organism>
<dbReference type="GO" id="GO:0005743">
    <property type="term" value="C:mitochondrial inner membrane"/>
    <property type="evidence" value="ECO:0007669"/>
    <property type="project" value="UniProtKB-SubCell"/>
</dbReference>
<evidence type="ECO:0000256" key="9">
    <source>
        <dbReference type="ARBA" id="ARBA00023136"/>
    </source>
</evidence>
<dbReference type="InterPro" id="IPR023395">
    <property type="entry name" value="MCP_dom_sf"/>
</dbReference>
<gene>
    <name evidence="13" type="ORF">KFL_003460090</name>
</gene>
<dbReference type="PANTHER" id="PTHR24089">
    <property type="entry name" value="SOLUTE CARRIER FAMILY 25"/>
    <property type="match status" value="1"/>
</dbReference>
<protein>
    <submittedName>
        <fullName evidence="13">Mitochondrial substrate carrier family protein</fullName>
    </submittedName>
</protein>
<dbReference type="AlphaFoldDB" id="A0A1Y1ID22"/>
<dbReference type="InterPro" id="IPR002067">
    <property type="entry name" value="MCP"/>
</dbReference>
<evidence type="ECO:0000256" key="6">
    <source>
        <dbReference type="ARBA" id="ARBA00022792"/>
    </source>
</evidence>
<dbReference type="PRINTS" id="PR00926">
    <property type="entry name" value="MITOCARRIER"/>
</dbReference>
<dbReference type="GO" id="GO:0055085">
    <property type="term" value="P:transmembrane transport"/>
    <property type="evidence" value="ECO:0007669"/>
    <property type="project" value="InterPro"/>
</dbReference>
<feature type="region of interest" description="Disordered" evidence="12">
    <location>
        <begin position="1"/>
        <end position="30"/>
    </location>
</feature>
<dbReference type="Proteomes" id="UP000054558">
    <property type="component" value="Unassembled WGS sequence"/>
</dbReference>
<evidence type="ECO:0000256" key="8">
    <source>
        <dbReference type="ARBA" id="ARBA00023128"/>
    </source>
</evidence>
<sequence>MSETAVPSFRTPAQGPLSSEKPPHLVGNESPRLGAAHCDAAALEIPQSAGAQQFAAQAQAATEKAKAPTLGIATVCKSLLAGGIAGGVSRSAVAPLERLKILQQVQDPLKPKYNGTLSGLRTIFQTEGLRGFFKGNGTNCMRIIPNSAVKFYAYEQASHAFLWALRNHGGQPDAELTPLLRLAAGATAGIIAMSATYPMDMVRGRLTVQVNGPNQRYKGMLHAMTTVAKEEGPRALYKGWLPSVIGVVPYVGLNFAVYETLKDWVQKARPDPTADLSVVTKLACGAAAGTVGQTVAYPLDVVRRRMQMIGWRDADAQGVFHEEAAALKKPGMVDTFRLTVKHEGVRALYKGLVPNSLKVVPSIAIAFVTYEMMKDLMGVEVRISE</sequence>
<evidence type="ECO:0000256" key="2">
    <source>
        <dbReference type="ARBA" id="ARBA00006375"/>
    </source>
</evidence>
<evidence type="ECO:0000256" key="7">
    <source>
        <dbReference type="ARBA" id="ARBA00022989"/>
    </source>
</evidence>
<dbReference type="FunFam" id="1.50.40.10:FF:000116">
    <property type="entry name" value="Mitochondrial substrate carrier"/>
    <property type="match status" value="1"/>
</dbReference>
<keyword evidence="14" id="KW-1185">Reference proteome</keyword>
<evidence type="ECO:0000313" key="13">
    <source>
        <dbReference type="EMBL" id="GAQ87339.1"/>
    </source>
</evidence>
<reference evidence="13 14" key="1">
    <citation type="journal article" date="2014" name="Nat. Commun.">
        <title>Klebsormidium flaccidum genome reveals primary factors for plant terrestrial adaptation.</title>
        <authorList>
            <person name="Hori K."/>
            <person name="Maruyama F."/>
            <person name="Fujisawa T."/>
            <person name="Togashi T."/>
            <person name="Yamamoto N."/>
            <person name="Seo M."/>
            <person name="Sato S."/>
            <person name="Yamada T."/>
            <person name="Mori H."/>
            <person name="Tajima N."/>
            <person name="Moriyama T."/>
            <person name="Ikeuchi M."/>
            <person name="Watanabe M."/>
            <person name="Wada H."/>
            <person name="Kobayashi K."/>
            <person name="Saito M."/>
            <person name="Masuda T."/>
            <person name="Sasaki-Sekimoto Y."/>
            <person name="Mashiguchi K."/>
            <person name="Awai K."/>
            <person name="Shimojima M."/>
            <person name="Masuda S."/>
            <person name="Iwai M."/>
            <person name="Nobusawa T."/>
            <person name="Narise T."/>
            <person name="Kondo S."/>
            <person name="Saito H."/>
            <person name="Sato R."/>
            <person name="Murakawa M."/>
            <person name="Ihara Y."/>
            <person name="Oshima-Yamada Y."/>
            <person name="Ohtaka K."/>
            <person name="Satoh M."/>
            <person name="Sonobe K."/>
            <person name="Ishii M."/>
            <person name="Ohtani R."/>
            <person name="Kanamori-Sato M."/>
            <person name="Honoki R."/>
            <person name="Miyazaki D."/>
            <person name="Mochizuki H."/>
            <person name="Umetsu J."/>
            <person name="Higashi K."/>
            <person name="Shibata D."/>
            <person name="Kamiya Y."/>
            <person name="Sato N."/>
            <person name="Nakamura Y."/>
            <person name="Tabata S."/>
            <person name="Ida S."/>
            <person name="Kurokawa K."/>
            <person name="Ohta H."/>
        </authorList>
    </citation>
    <scope>NUCLEOTIDE SEQUENCE [LARGE SCALE GENOMIC DNA]</scope>
    <source>
        <strain evidence="13 14">NIES-2285</strain>
    </source>
</reference>
<dbReference type="InterPro" id="IPR018108">
    <property type="entry name" value="MCP_transmembrane"/>
</dbReference>
<dbReference type="PROSITE" id="PS50920">
    <property type="entry name" value="SOLCAR"/>
    <property type="match status" value="3"/>
</dbReference>
<evidence type="ECO:0000256" key="5">
    <source>
        <dbReference type="ARBA" id="ARBA00022737"/>
    </source>
</evidence>
<evidence type="ECO:0000256" key="4">
    <source>
        <dbReference type="ARBA" id="ARBA00022692"/>
    </source>
</evidence>
<evidence type="ECO:0000313" key="14">
    <source>
        <dbReference type="Proteomes" id="UP000054558"/>
    </source>
</evidence>